<dbReference type="SUPFAM" id="SSF55781">
    <property type="entry name" value="GAF domain-like"/>
    <property type="match status" value="1"/>
</dbReference>
<feature type="domain" description="PPM-type phosphatase" evidence="4">
    <location>
        <begin position="261"/>
        <end position="482"/>
    </location>
</feature>
<feature type="domain" description="GAF" evidence="3">
    <location>
        <begin position="66"/>
        <end position="234"/>
    </location>
</feature>
<dbReference type="InterPro" id="IPR029016">
    <property type="entry name" value="GAF-like_dom_sf"/>
</dbReference>
<dbReference type="Pfam" id="PF07228">
    <property type="entry name" value="SpoIIE"/>
    <property type="match status" value="1"/>
</dbReference>
<keyword evidence="2" id="KW-1133">Transmembrane helix</keyword>
<dbReference type="Gene3D" id="3.60.40.10">
    <property type="entry name" value="PPM-type phosphatase domain"/>
    <property type="match status" value="1"/>
</dbReference>
<dbReference type="SUPFAM" id="SSF81606">
    <property type="entry name" value="PP2C-like"/>
    <property type="match status" value="1"/>
</dbReference>
<dbReference type="InterPro" id="IPR036457">
    <property type="entry name" value="PPM-type-like_dom_sf"/>
</dbReference>
<dbReference type="RefSeq" id="WP_136082739.1">
    <property type="nucleotide sequence ID" value="NZ_CAAHFG010000004.1"/>
</dbReference>
<dbReference type="InterPro" id="IPR052016">
    <property type="entry name" value="Bact_Sigma-Reg"/>
</dbReference>
<reference evidence="5 6" key="1">
    <citation type="submission" date="2019-04" db="EMBL/GenBank/DDBJ databases">
        <authorList>
            <person name="Van Vliet M D."/>
        </authorList>
    </citation>
    <scope>NUCLEOTIDE SEQUENCE [LARGE SCALE GENOMIC DNA]</scope>
    <source>
        <strain evidence="5 6">F1</strain>
    </source>
</reference>
<evidence type="ECO:0000313" key="6">
    <source>
        <dbReference type="Proteomes" id="UP000366872"/>
    </source>
</evidence>
<dbReference type="PANTHER" id="PTHR43156:SF2">
    <property type="entry name" value="STAGE II SPORULATION PROTEIN E"/>
    <property type="match status" value="1"/>
</dbReference>
<dbReference type="Proteomes" id="UP000366872">
    <property type="component" value="Unassembled WGS sequence"/>
</dbReference>
<dbReference type="PANTHER" id="PTHR43156">
    <property type="entry name" value="STAGE II SPORULATION PROTEIN E-RELATED"/>
    <property type="match status" value="1"/>
</dbReference>
<accession>A0A6C2UAT9</accession>
<keyword evidence="1" id="KW-0378">Hydrolase</keyword>
<feature type="transmembrane region" description="Helical" evidence="2">
    <location>
        <begin position="6"/>
        <end position="28"/>
    </location>
</feature>
<evidence type="ECO:0000256" key="2">
    <source>
        <dbReference type="SAM" id="Phobius"/>
    </source>
</evidence>
<evidence type="ECO:0000259" key="3">
    <source>
        <dbReference type="SMART" id="SM00065"/>
    </source>
</evidence>
<name>A0A6C2UAT9_PONDE</name>
<dbReference type="Gene3D" id="3.30.450.40">
    <property type="match status" value="1"/>
</dbReference>
<evidence type="ECO:0000256" key="1">
    <source>
        <dbReference type="ARBA" id="ARBA00022801"/>
    </source>
</evidence>
<dbReference type="InterPro" id="IPR003018">
    <property type="entry name" value="GAF"/>
</dbReference>
<organism evidence="5 6">
    <name type="scientific">Pontiella desulfatans</name>
    <dbReference type="NCBI Taxonomy" id="2750659"/>
    <lineage>
        <taxon>Bacteria</taxon>
        <taxon>Pseudomonadati</taxon>
        <taxon>Kiritimatiellota</taxon>
        <taxon>Kiritimatiellia</taxon>
        <taxon>Kiritimatiellales</taxon>
        <taxon>Pontiellaceae</taxon>
        <taxon>Pontiella</taxon>
    </lineage>
</organism>
<dbReference type="GO" id="GO:0016791">
    <property type="term" value="F:phosphatase activity"/>
    <property type="evidence" value="ECO:0007669"/>
    <property type="project" value="TreeGrafter"/>
</dbReference>
<dbReference type="SMART" id="SM00065">
    <property type="entry name" value="GAF"/>
    <property type="match status" value="1"/>
</dbReference>
<keyword evidence="6" id="KW-1185">Reference proteome</keyword>
<protein>
    <submittedName>
        <fullName evidence="5">Phosphoserine phosphatase RsbU</fullName>
    </submittedName>
</protein>
<proteinExistence type="predicted"/>
<sequence length="484" mass="52854">MHGFLLWLTIFLDLLLPSIFGALLYISYRRRIKLRRERDILLQEKEAALGFVHNVGEVFADSDSVDMTSLLARVLHYAVRTCKASAGAVHLVNTKTSRLEARSISGVFPPPFEVNIEHLDLDQDATLHLEKLVQQTPLALGKGLIGEAAVLGNSILVEDAEMDSRVPQLPVGFLRIRTLLIVPMRFGNHTIGVMTLVNRTNGEQFALSDLNLAQALAAQASVPIHYAGLQETLEEKRELDRGMQIAQQIQHSLLPQELPALPSVELAAFNHPAMDIGGDYYDFINIDDKHIGLAIADVSGKGIGGALMMAVCRSVLRINAENVYDPSSMLCSLNQTLSSNLADDMFISMLYMVLNLDTHQLSYARAGHEAPIIIRSGEPKAIQVETSGIAIGLVDNQTFGAVIETHNISLLPGDLVVSYTDGVTEAMNSAGDEWGTENLIKAVERMANASAPDLLENIHTEVLGFTGDNRQSDDMTMLALKIKG</sequence>
<evidence type="ECO:0000259" key="4">
    <source>
        <dbReference type="SMART" id="SM00331"/>
    </source>
</evidence>
<dbReference type="SMART" id="SM00331">
    <property type="entry name" value="PP2C_SIG"/>
    <property type="match status" value="1"/>
</dbReference>
<gene>
    <name evidence="5" type="primary">rsbU_1</name>
    <name evidence="5" type="ORF">PDESU_05848</name>
</gene>
<evidence type="ECO:0000313" key="5">
    <source>
        <dbReference type="EMBL" id="VGO17252.1"/>
    </source>
</evidence>
<keyword evidence="2" id="KW-0812">Transmembrane</keyword>
<dbReference type="Pfam" id="PF13185">
    <property type="entry name" value="GAF_2"/>
    <property type="match status" value="1"/>
</dbReference>
<dbReference type="InterPro" id="IPR001932">
    <property type="entry name" value="PPM-type_phosphatase-like_dom"/>
</dbReference>
<keyword evidence="2" id="KW-0472">Membrane</keyword>
<dbReference type="EMBL" id="CAAHFG010000004">
    <property type="protein sequence ID" value="VGO17252.1"/>
    <property type="molecule type" value="Genomic_DNA"/>
</dbReference>
<dbReference type="AlphaFoldDB" id="A0A6C2UAT9"/>